<dbReference type="Gene3D" id="3.60.21.10">
    <property type="match status" value="1"/>
</dbReference>
<name>A0ABW5G9U3_9PSEU</name>
<dbReference type="PANTHER" id="PTHR42988">
    <property type="entry name" value="PHOSPHOHYDROLASE"/>
    <property type="match status" value="1"/>
</dbReference>
<protein>
    <submittedName>
        <fullName evidence="6">Metallophosphoesterase</fullName>
    </submittedName>
</protein>
<organism evidence="6 7">
    <name type="scientific">Amycolatopsis samaneae</name>
    <dbReference type="NCBI Taxonomy" id="664691"/>
    <lineage>
        <taxon>Bacteria</taxon>
        <taxon>Bacillati</taxon>
        <taxon>Actinomycetota</taxon>
        <taxon>Actinomycetes</taxon>
        <taxon>Pseudonocardiales</taxon>
        <taxon>Pseudonocardiaceae</taxon>
        <taxon>Amycolatopsis</taxon>
    </lineage>
</organism>
<dbReference type="Proteomes" id="UP001597419">
    <property type="component" value="Unassembled WGS sequence"/>
</dbReference>
<dbReference type="PANTHER" id="PTHR42988:SF2">
    <property type="entry name" value="CYCLIC NUCLEOTIDE PHOSPHODIESTERASE CBUA0032-RELATED"/>
    <property type="match status" value="1"/>
</dbReference>
<dbReference type="Pfam" id="PF00149">
    <property type="entry name" value="Metallophos"/>
    <property type="match status" value="1"/>
</dbReference>
<evidence type="ECO:0000256" key="2">
    <source>
        <dbReference type="ARBA" id="ARBA00022801"/>
    </source>
</evidence>
<sequence>MTVFAQLSDIHLDGGERAEERTAAVMAYLGGLASPVDAVLVTGDIADHGLPEEYRRAAELLKHSSPVLVCPGNHDVRAAFREVLLGEAPGDAPINSAHEVGGTLFAMCDSTIPGSGAGFLADETLGWLDSVLAEGDGPAFVAFHHPPVEVGVPAVDRIRQTGEERLAAVLARHPRVGALLCGHVHTGASTTFAGLPVRVAPGVVSGSLLPVEPGGDRDWPDGGPIEYERPPSVLLHVLHDDGRLTTHVRTVPL</sequence>
<comment type="similarity">
    <text evidence="4">Belongs to the cyclic nucleotide phosphodiesterase class-III family.</text>
</comment>
<evidence type="ECO:0000313" key="7">
    <source>
        <dbReference type="Proteomes" id="UP001597419"/>
    </source>
</evidence>
<evidence type="ECO:0000313" key="6">
    <source>
        <dbReference type="EMBL" id="MFD2457931.1"/>
    </source>
</evidence>
<dbReference type="SUPFAM" id="SSF56300">
    <property type="entry name" value="Metallo-dependent phosphatases"/>
    <property type="match status" value="1"/>
</dbReference>
<keyword evidence="3" id="KW-0408">Iron</keyword>
<proteinExistence type="inferred from homology"/>
<feature type="domain" description="Calcineurin-like phosphoesterase" evidence="5">
    <location>
        <begin position="4"/>
        <end position="186"/>
    </location>
</feature>
<dbReference type="RefSeq" id="WP_345389816.1">
    <property type="nucleotide sequence ID" value="NZ_BAABHG010000003.1"/>
</dbReference>
<dbReference type="InterPro" id="IPR004843">
    <property type="entry name" value="Calcineurin-like_PHP"/>
</dbReference>
<reference evidence="7" key="1">
    <citation type="journal article" date="2019" name="Int. J. Syst. Evol. Microbiol.">
        <title>The Global Catalogue of Microorganisms (GCM) 10K type strain sequencing project: providing services to taxonomists for standard genome sequencing and annotation.</title>
        <authorList>
            <consortium name="The Broad Institute Genomics Platform"/>
            <consortium name="The Broad Institute Genome Sequencing Center for Infectious Disease"/>
            <person name="Wu L."/>
            <person name="Ma J."/>
        </authorList>
    </citation>
    <scope>NUCLEOTIDE SEQUENCE [LARGE SCALE GENOMIC DNA]</scope>
    <source>
        <strain evidence="7">CGMCC 4.7643</strain>
    </source>
</reference>
<evidence type="ECO:0000256" key="1">
    <source>
        <dbReference type="ARBA" id="ARBA00022723"/>
    </source>
</evidence>
<comment type="caution">
    <text evidence="6">The sequence shown here is derived from an EMBL/GenBank/DDBJ whole genome shotgun (WGS) entry which is preliminary data.</text>
</comment>
<accession>A0ABW5G9U3</accession>
<dbReference type="InterPro" id="IPR029052">
    <property type="entry name" value="Metallo-depent_PP-like"/>
</dbReference>
<keyword evidence="2" id="KW-0378">Hydrolase</keyword>
<evidence type="ECO:0000256" key="4">
    <source>
        <dbReference type="ARBA" id="ARBA00025742"/>
    </source>
</evidence>
<dbReference type="EMBL" id="JBHUKU010000002">
    <property type="protein sequence ID" value="MFD2457931.1"/>
    <property type="molecule type" value="Genomic_DNA"/>
</dbReference>
<keyword evidence="1" id="KW-0479">Metal-binding</keyword>
<dbReference type="InterPro" id="IPR050884">
    <property type="entry name" value="CNP_phosphodiesterase-III"/>
</dbReference>
<evidence type="ECO:0000259" key="5">
    <source>
        <dbReference type="Pfam" id="PF00149"/>
    </source>
</evidence>
<gene>
    <name evidence="6" type="ORF">ACFSYJ_04945</name>
</gene>
<evidence type="ECO:0000256" key="3">
    <source>
        <dbReference type="ARBA" id="ARBA00023004"/>
    </source>
</evidence>
<keyword evidence="7" id="KW-1185">Reference proteome</keyword>